<keyword evidence="2" id="KW-0223">Dioxygenase</keyword>
<dbReference type="Gene3D" id="2.60.120.10">
    <property type="entry name" value="Jelly Rolls"/>
    <property type="match status" value="1"/>
</dbReference>
<dbReference type="CDD" id="cd02208">
    <property type="entry name" value="cupin_RmlC-like"/>
    <property type="match status" value="1"/>
</dbReference>
<dbReference type="EMBL" id="VLLF01000005">
    <property type="protein sequence ID" value="TWI87361.1"/>
    <property type="molecule type" value="Genomic_DNA"/>
</dbReference>
<name>A0A562T174_9HYPH</name>
<keyword evidence="3" id="KW-1185">Reference proteome</keyword>
<protein>
    <submittedName>
        <fullName evidence="2">Quercetin dioxygenase-like cupin family protein</fullName>
    </submittedName>
</protein>
<organism evidence="2 3">
    <name type="scientific">Roseibium hamelinense</name>
    <dbReference type="NCBI Taxonomy" id="150831"/>
    <lineage>
        <taxon>Bacteria</taxon>
        <taxon>Pseudomonadati</taxon>
        <taxon>Pseudomonadota</taxon>
        <taxon>Alphaproteobacteria</taxon>
        <taxon>Hyphomicrobiales</taxon>
        <taxon>Stappiaceae</taxon>
        <taxon>Roseibium</taxon>
    </lineage>
</organism>
<dbReference type="Proteomes" id="UP000320593">
    <property type="component" value="Unassembled WGS sequence"/>
</dbReference>
<accession>A0A562T174</accession>
<dbReference type="PANTHER" id="PTHR36440:SF1">
    <property type="entry name" value="PUTATIVE (AFU_ORTHOLOGUE AFUA_8G07350)-RELATED"/>
    <property type="match status" value="1"/>
</dbReference>
<dbReference type="OrthoDB" id="9798709at2"/>
<feature type="domain" description="Cupin type-2" evidence="1">
    <location>
        <begin position="45"/>
        <end position="108"/>
    </location>
</feature>
<dbReference type="GO" id="GO:0051213">
    <property type="term" value="F:dioxygenase activity"/>
    <property type="evidence" value="ECO:0007669"/>
    <property type="project" value="UniProtKB-KW"/>
</dbReference>
<dbReference type="InterPro" id="IPR011051">
    <property type="entry name" value="RmlC_Cupin_sf"/>
</dbReference>
<dbReference type="AlphaFoldDB" id="A0A562T174"/>
<comment type="caution">
    <text evidence="2">The sequence shown here is derived from an EMBL/GenBank/DDBJ whole genome shotgun (WGS) entry which is preliminary data.</text>
</comment>
<dbReference type="Pfam" id="PF07883">
    <property type="entry name" value="Cupin_2"/>
    <property type="match status" value="1"/>
</dbReference>
<evidence type="ECO:0000313" key="3">
    <source>
        <dbReference type="Proteomes" id="UP000320593"/>
    </source>
</evidence>
<keyword evidence="2" id="KW-0560">Oxidoreductase</keyword>
<dbReference type="InterPro" id="IPR053146">
    <property type="entry name" value="QDO-like"/>
</dbReference>
<gene>
    <name evidence="2" type="ORF">JM93_02603</name>
</gene>
<reference evidence="2 3" key="1">
    <citation type="submission" date="2019-07" db="EMBL/GenBank/DDBJ databases">
        <title>Genomic Encyclopedia of Archaeal and Bacterial Type Strains, Phase II (KMG-II): from individual species to whole genera.</title>
        <authorList>
            <person name="Goeker M."/>
        </authorList>
    </citation>
    <scope>NUCLEOTIDE SEQUENCE [LARGE SCALE GENOMIC DNA]</scope>
    <source>
        <strain evidence="2 3">ATCC BAA-252</strain>
    </source>
</reference>
<dbReference type="PANTHER" id="PTHR36440">
    <property type="entry name" value="PUTATIVE (AFU_ORTHOLOGUE AFUA_8G07350)-RELATED"/>
    <property type="match status" value="1"/>
</dbReference>
<evidence type="ECO:0000313" key="2">
    <source>
        <dbReference type="EMBL" id="TWI87361.1"/>
    </source>
</evidence>
<sequence>MTWLFSHTHADEPAVKIPEIGLEMRVRLDPAWNDGQMTIIETNNAPGFGPPLHRHRETEIFHVLNGAYLYEVDGRRFTARTGDVVTIPGGCAHAFRNETDAIASQLVIICPGLDATGFFTGLADVMKGGHLDKKTLNSFSKKWQIEFLGPPI</sequence>
<dbReference type="SUPFAM" id="SSF51182">
    <property type="entry name" value="RmlC-like cupins"/>
    <property type="match status" value="1"/>
</dbReference>
<proteinExistence type="predicted"/>
<dbReference type="RefSeq" id="WP_145343871.1">
    <property type="nucleotide sequence ID" value="NZ_SMLY01000035.1"/>
</dbReference>
<dbReference type="InterPro" id="IPR013096">
    <property type="entry name" value="Cupin_2"/>
</dbReference>
<evidence type="ECO:0000259" key="1">
    <source>
        <dbReference type="Pfam" id="PF07883"/>
    </source>
</evidence>
<dbReference type="InterPro" id="IPR014710">
    <property type="entry name" value="RmlC-like_jellyroll"/>
</dbReference>